<evidence type="ECO:0000313" key="3">
    <source>
        <dbReference type="Proteomes" id="UP000004030"/>
    </source>
</evidence>
<gene>
    <name evidence="2" type="ORF">NSU_3184</name>
</gene>
<accession>G6EFR3</accession>
<dbReference type="EMBL" id="AGFM01000053">
    <property type="protein sequence ID" value="EHJ59841.1"/>
    <property type="molecule type" value="Genomic_DNA"/>
</dbReference>
<dbReference type="Proteomes" id="UP000004030">
    <property type="component" value="Unassembled WGS sequence"/>
</dbReference>
<dbReference type="eggNOG" id="COG1409">
    <property type="taxonomic scope" value="Bacteria"/>
</dbReference>
<dbReference type="InterPro" id="IPR029052">
    <property type="entry name" value="Metallo-depent_PP-like"/>
</dbReference>
<name>G6EFR3_9SPHN</name>
<dbReference type="GO" id="GO:0016787">
    <property type="term" value="F:hydrolase activity"/>
    <property type="evidence" value="ECO:0007669"/>
    <property type="project" value="InterPro"/>
</dbReference>
<dbReference type="InterPro" id="IPR004843">
    <property type="entry name" value="Calcineurin-like_PHP"/>
</dbReference>
<keyword evidence="3" id="KW-1185">Reference proteome</keyword>
<feature type="domain" description="Calcineurin-like phosphoesterase" evidence="1">
    <location>
        <begin position="117"/>
        <end position="363"/>
    </location>
</feature>
<reference evidence="2 3" key="1">
    <citation type="journal article" date="2012" name="J. Bacteriol.">
        <title>Genome sequence of benzo(a)pyrene-degrading bacterium Novosphingobium pentaromativorans US6-1.</title>
        <authorList>
            <person name="Luo Y.R."/>
            <person name="Kang S.G."/>
            <person name="Kim S.J."/>
            <person name="Kim M.R."/>
            <person name="Li N."/>
            <person name="Lee J.H."/>
            <person name="Kwon K.K."/>
        </authorList>
    </citation>
    <scope>NUCLEOTIDE SEQUENCE [LARGE SCALE GENOMIC DNA]</scope>
    <source>
        <strain evidence="2 3">US6-1</strain>
    </source>
</reference>
<dbReference type="AlphaFoldDB" id="G6EFR3"/>
<protein>
    <recommendedName>
        <fullName evidence="1">Calcineurin-like phosphoesterase domain-containing protein</fullName>
    </recommendedName>
</protein>
<proteinExistence type="predicted"/>
<evidence type="ECO:0000313" key="2">
    <source>
        <dbReference type="EMBL" id="EHJ59841.1"/>
    </source>
</evidence>
<dbReference type="PATRIC" id="fig|1088721.3.peg.3141"/>
<dbReference type="SUPFAM" id="SSF56300">
    <property type="entry name" value="Metallo-dependent phosphatases"/>
    <property type="match status" value="1"/>
</dbReference>
<dbReference type="Pfam" id="PF00149">
    <property type="entry name" value="Metallophos"/>
    <property type="match status" value="1"/>
</dbReference>
<comment type="caution">
    <text evidence="2">The sequence shown here is derived from an EMBL/GenBank/DDBJ whole genome shotgun (WGS) entry which is preliminary data.</text>
</comment>
<evidence type="ECO:0000259" key="1">
    <source>
        <dbReference type="Pfam" id="PF00149"/>
    </source>
</evidence>
<dbReference type="Gene3D" id="3.60.21.10">
    <property type="match status" value="1"/>
</dbReference>
<sequence length="458" mass="49026">MPAFAGVLTLSAAPSLSDNANLVQAAFVALGPGGIPVARVITQADQCPAISVDGHKLTMQLRAAPSTEPLRPTASAAELSKPSAFPVRVCEMALPEGTKTAVLGGRALPLPSSHIDRIVVIGDTGCRLKAKDDAWQACNDPRQYPFARIAARAAAWKPDLVVHVGDYLYRENPCPDGNVGCAGSPWGYGWDAWNADFFQPGSPLLATAPWALARGNHENCARAGQGWWRLLDPRQLLAGRDCNDAENDSQGDYSPPYAVPLGKGAQVVVMDLSHAGTDKIAPSDPRIAQYSQTARMLGVMAKGKAFTFAVDHYPFLGVTAQAKPGGKIKLGAGNKALNPIFAQQDRRIMPKGVDVLLAGHIHVWEQADFGGAEPSQFVAGFSGTQEDTVPLPHTLPANVVPAPATPIRQFDAVVASFGFMTLQRTGQRAWRARVFDDEGNELRKCRIDRRRSSCRAAR</sequence>
<organism evidence="2 3">
    <name type="scientific">Novosphingobium pentaromativorans US6-1</name>
    <dbReference type="NCBI Taxonomy" id="1088721"/>
    <lineage>
        <taxon>Bacteria</taxon>
        <taxon>Pseudomonadati</taxon>
        <taxon>Pseudomonadota</taxon>
        <taxon>Alphaproteobacteria</taxon>
        <taxon>Sphingomonadales</taxon>
        <taxon>Sphingomonadaceae</taxon>
        <taxon>Novosphingobium</taxon>
    </lineage>
</organism>